<evidence type="ECO:0000313" key="1">
    <source>
        <dbReference type="EMBL" id="TPE52244.1"/>
    </source>
</evidence>
<dbReference type="RefSeq" id="WP_140453486.1">
    <property type="nucleotide sequence ID" value="NZ_VFRP01000004.1"/>
</dbReference>
<dbReference type="Pfam" id="PF13704">
    <property type="entry name" value="Glyco_tranf_2_4"/>
    <property type="match status" value="1"/>
</dbReference>
<keyword evidence="2" id="KW-1185">Reference proteome</keyword>
<name>A0A501WVT8_9RHOB</name>
<dbReference type="Proteomes" id="UP000319255">
    <property type="component" value="Unassembled WGS sequence"/>
</dbReference>
<evidence type="ECO:0000313" key="2">
    <source>
        <dbReference type="Proteomes" id="UP000319255"/>
    </source>
</evidence>
<accession>A0A501WVT8</accession>
<comment type="caution">
    <text evidence="1">The sequence shown here is derived from an EMBL/GenBank/DDBJ whole genome shotgun (WGS) entry which is preliminary data.</text>
</comment>
<proteinExistence type="predicted"/>
<sequence length="304" mass="35163">MREEPEVVARFATYYHDLGARMVLIYHDGPADHLRDLNDARTTIIACDDAFWERLGGRPPGLEERQAAVFASGMARCETEWVLLCDGDEFVFGDRPVEQFLEWIPETVDSVRLRTAEAVWGPGDEVDTPFGCTWFRVPWTNVRLWKLLRRVVYGKQCRFLRRGLVAHVSGKQFLRTGRRYTNIGNHYSERDGVQITVWAHDLGRGGAGMFLGHFDAIGFQRWRQKWAQRISRETQTSRMANTRAAQMDVIAAAMAKGDAATRRVFMDLYALNRWQARILSTLGYAFQRDIFRRARTEDGERRRP</sequence>
<evidence type="ECO:0008006" key="3">
    <source>
        <dbReference type="Google" id="ProtNLM"/>
    </source>
</evidence>
<gene>
    <name evidence="1" type="ORF">FJM51_07460</name>
</gene>
<organism evidence="1 2">
    <name type="scientific">Amaricoccus solimangrovi</name>
    <dbReference type="NCBI Taxonomy" id="2589815"/>
    <lineage>
        <taxon>Bacteria</taxon>
        <taxon>Pseudomonadati</taxon>
        <taxon>Pseudomonadota</taxon>
        <taxon>Alphaproteobacteria</taxon>
        <taxon>Rhodobacterales</taxon>
        <taxon>Paracoccaceae</taxon>
        <taxon>Amaricoccus</taxon>
    </lineage>
</organism>
<protein>
    <recommendedName>
        <fullName evidence="3">Glycosyl transferase family 2</fullName>
    </recommendedName>
</protein>
<reference evidence="1 2" key="1">
    <citation type="submission" date="2019-06" db="EMBL/GenBank/DDBJ databases">
        <title>A novel bacterium of genus Amaricoccus, isolated from marine sediment.</title>
        <authorList>
            <person name="Huang H."/>
            <person name="Mo K."/>
            <person name="Hu Y."/>
        </authorList>
    </citation>
    <scope>NUCLEOTIDE SEQUENCE [LARGE SCALE GENOMIC DNA]</scope>
    <source>
        <strain evidence="1 2">HB172011</strain>
    </source>
</reference>
<dbReference type="EMBL" id="VFRP01000004">
    <property type="protein sequence ID" value="TPE52244.1"/>
    <property type="molecule type" value="Genomic_DNA"/>
</dbReference>
<dbReference type="OrthoDB" id="7203640at2"/>
<dbReference type="AlphaFoldDB" id="A0A501WVT8"/>